<dbReference type="EMBL" id="JAEAOA010002205">
    <property type="protein sequence ID" value="KAK3601407.1"/>
    <property type="molecule type" value="Genomic_DNA"/>
</dbReference>
<comment type="caution">
    <text evidence="1">The sequence shown here is derived from an EMBL/GenBank/DDBJ whole genome shotgun (WGS) entry which is preliminary data.</text>
</comment>
<name>A0AAE0T092_9BIVA</name>
<dbReference type="AlphaFoldDB" id="A0AAE0T092"/>
<accession>A0AAE0T092</accession>
<dbReference type="Proteomes" id="UP001195483">
    <property type="component" value="Unassembled WGS sequence"/>
</dbReference>
<sequence length="104" mass="11576">MCNNSLVCSGTIPTNSDKYTISTLGSKPVDKEWPTSLTMQLKSSIFALPTCVLIDGRRQAHVHCVHVTPERATARLETDVKKRKQKLIDITTVCRHGSELILKI</sequence>
<protein>
    <submittedName>
        <fullName evidence="1">Uncharacterized protein</fullName>
    </submittedName>
</protein>
<gene>
    <name evidence="1" type="ORF">CHS0354_037733</name>
</gene>
<evidence type="ECO:0000313" key="1">
    <source>
        <dbReference type="EMBL" id="KAK3601407.1"/>
    </source>
</evidence>
<reference evidence="1" key="2">
    <citation type="journal article" date="2021" name="Genome Biol. Evol.">
        <title>Developing a high-quality reference genome for a parasitic bivalve with doubly uniparental inheritance (Bivalvia: Unionida).</title>
        <authorList>
            <person name="Smith C.H."/>
        </authorList>
    </citation>
    <scope>NUCLEOTIDE SEQUENCE</scope>
    <source>
        <strain evidence="1">CHS0354</strain>
        <tissue evidence="1">Mantle</tissue>
    </source>
</reference>
<keyword evidence="2" id="KW-1185">Reference proteome</keyword>
<evidence type="ECO:0000313" key="2">
    <source>
        <dbReference type="Proteomes" id="UP001195483"/>
    </source>
</evidence>
<reference evidence="1" key="3">
    <citation type="submission" date="2023-05" db="EMBL/GenBank/DDBJ databases">
        <authorList>
            <person name="Smith C.H."/>
        </authorList>
    </citation>
    <scope>NUCLEOTIDE SEQUENCE</scope>
    <source>
        <strain evidence="1">CHS0354</strain>
        <tissue evidence="1">Mantle</tissue>
    </source>
</reference>
<reference evidence="1" key="1">
    <citation type="journal article" date="2021" name="Genome Biol. Evol.">
        <title>A High-Quality Reference Genome for a Parasitic Bivalve with Doubly Uniparental Inheritance (Bivalvia: Unionida).</title>
        <authorList>
            <person name="Smith C.H."/>
        </authorList>
    </citation>
    <scope>NUCLEOTIDE SEQUENCE</scope>
    <source>
        <strain evidence="1">CHS0354</strain>
    </source>
</reference>
<proteinExistence type="predicted"/>
<organism evidence="1 2">
    <name type="scientific">Potamilus streckersoni</name>
    <dbReference type="NCBI Taxonomy" id="2493646"/>
    <lineage>
        <taxon>Eukaryota</taxon>
        <taxon>Metazoa</taxon>
        <taxon>Spiralia</taxon>
        <taxon>Lophotrochozoa</taxon>
        <taxon>Mollusca</taxon>
        <taxon>Bivalvia</taxon>
        <taxon>Autobranchia</taxon>
        <taxon>Heteroconchia</taxon>
        <taxon>Palaeoheterodonta</taxon>
        <taxon>Unionida</taxon>
        <taxon>Unionoidea</taxon>
        <taxon>Unionidae</taxon>
        <taxon>Ambleminae</taxon>
        <taxon>Lampsilini</taxon>
        <taxon>Potamilus</taxon>
    </lineage>
</organism>